<proteinExistence type="predicted"/>
<name>A0ACB8GXQ0_PSICU</name>
<accession>A0ACB8GXQ0</accession>
<gene>
    <name evidence="1" type="ORF">JR316_0006593</name>
</gene>
<keyword evidence="2" id="KW-1185">Reference proteome</keyword>
<reference evidence="1" key="1">
    <citation type="submission" date="2021-10" db="EMBL/GenBank/DDBJ databases">
        <title>Psilocybe cubensis genome.</title>
        <authorList>
            <person name="Mckernan K.J."/>
            <person name="Crawford S."/>
            <person name="Trippe A."/>
            <person name="Kane L.T."/>
            <person name="Mclaughlin S."/>
        </authorList>
    </citation>
    <scope>NUCLEOTIDE SEQUENCE</scope>
    <source>
        <strain evidence="1">MGC-MH-2018</strain>
    </source>
</reference>
<protein>
    <submittedName>
        <fullName evidence="1">Uncharacterized protein</fullName>
    </submittedName>
</protein>
<sequence length="118" mass="13342">MATARFFSSHNKPSLPFFYVACSIHLFANFIIVIHVRFLSLQRQSQVVEGPRAHTRHLRAPTQSAEVAFDSESQWRDPCAKECAAQTYQWGANPLRSGCSAVRRVYRQGGSFNPQNTV</sequence>
<evidence type="ECO:0000313" key="2">
    <source>
        <dbReference type="Proteomes" id="UP000664032"/>
    </source>
</evidence>
<comment type="caution">
    <text evidence="1">The sequence shown here is derived from an EMBL/GenBank/DDBJ whole genome shotgun (WGS) entry which is preliminary data.</text>
</comment>
<dbReference type="EMBL" id="JAFIQS020000006">
    <property type="protein sequence ID" value="KAH9479996.1"/>
    <property type="molecule type" value="Genomic_DNA"/>
</dbReference>
<organism evidence="1 2">
    <name type="scientific">Psilocybe cubensis</name>
    <name type="common">Psychedelic mushroom</name>
    <name type="synonym">Stropharia cubensis</name>
    <dbReference type="NCBI Taxonomy" id="181762"/>
    <lineage>
        <taxon>Eukaryota</taxon>
        <taxon>Fungi</taxon>
        <taxon>Dikarya</taxon>
        <taxon>Basidiomycota</taxon>
        <taxon>Agaricomycotina</taxon>
        <taxon>Agaricomycetes</taxon>
        <taxon>Agaricomycetidae</taxon>
        <taxon>Agaricales</taxon>
        <taxon>Agaricineae</taxon>
        <taxon>Strophariaceae</taxon>
        <taxon>Psilocybe</taxon>
    </lineage>
</organism>
<evidence type="ECO:0000313" key="1">
    <source>
        <dbReference type="EMBL" id="KAH9479996.1"/>
    </source>
</evidence>
<dbReference type="Proteomes" id="UP000664032">
    <property type="component" value="Unassembled WGS sequence"/>
</dbReference>